<dbReference type="AlphaFoldDB" id="A0A5C5UMW8"/>
<dbReference type="InterPro" id="IPR037480">
    <property type="entry name" value="YihR-like"/>
</dbReference>
<dbReference type="InterPro" id="IPR014718">
    <property type="entry name" value="GH-type_carb-bd"/>
</dbReference>
<dbReference type="PANTHER" id="PTHR10091">
    <property type="entry name" value="ALDOSE-1-EPIMERASE"/>
    <property type="match status" value="1"/>
</dbReference>
<accession>A0A5C5UMW8</accession>
<name>A0A5C5UMW8_9CORY</name>
<dbReference type="GO" id="GO:0004034">
    <property type="term" value="F:aldose 1-epimerase activity"/>
    <property type="evidence" value="ECO:0007669"/>
    <property type="project" value="TreeGrafter"/>
</dbReference>
<dbReference type="CDD" id="cd09022">
    <property type="entry name" value="Aldose_epim_Ec_YihR"/>
    <property type="match status" value="1"/>
</dbReference>
<sequence length="300" mass="32758">MTADIALKSGRYHAWLTTRGGGIRGLTWGGKNLTDTYAAGAAVPLSCGVMLGPWPNRTADGIFSHRGHIYRLPITEPERNNSIHGFIADVDWEVISATPEEAVLQYLLEPRPGWPWRMRFTNSYVLNDDGLTCTSTVTNLSRHRIPLGFGVHTYINAQDAPLDECVLRVPAASRLPLDPDRNLPCGPLMPVAGTQFDIRERTLVGTWLDDAFTVDKHAAGECFVLDARGAGAKLWFDPAFGWVQVFTAADFPGRGRAIAIEPMTCPPDGLRSGVDLIYLEPGESWEASWGVAGVEGEGKK</sequence>
<dbReference type="PANTHER" id="PTHR10091:SF0">
    <property type="entry name" value="GALACTOSE MUTAROTASE"/>
    <property type="match status" value="1"/>
</dbReference>
<dbReference type="EMBL" id="VOHM01000007">
    <property type="protein sequence ID" value="TWT26715.1"/>
    <property type="molecule type" value="Genomic_DNA"/>
</dbReference>
<dbReference type="InterPro" id="IPR011013">
    <property type="entry name" value="Gal_mutarotase_sf_dom"/>
</dbReference>
<proteinExistence type="predicted"/>
<keyword evidence="2" id="KW-1185">Reference proteome</keyword>
<dbReference type="Proteomes" id="UP000320791">
    <property type="component" value="Unassembled WGS sequence"/>
</dbReference>
<comment type="caution">
    <text evidence="1">The sequence shown here is derived from an EMBL/GenBank/DDBJ whole genome shotgun (WGS) entry which is preliminary data.</text>
</comment>
<dbReference type="GO" id="GO:0033499">
    <property type="term" value="P:galactose catabolic process via UDP-galactose, Leloir pathway"/>
    <property type="evidence" value="ECO:0007669"/>
    <property type="project" value="TreeGrafter"/>
</dbReference>
<dbReference type="SUPFAM" id="SSF74650">
    <property type="entry name" value="Galactose mutarotase-like"/>
    <property type="match status" value="1"/>
</dbReference>
<evidence type="ECO:0000313" key="2">
    <source>
        <dbReference type="Proteomes" id="UP000320791"/>
    </source>
</evidence>
<dbReference type="GO" id="GO:0030246">
    <property type="term" value="F:carbohydrate binding"/>
    <property type="evidence" value="ECO:0007669"/>
    <property type="project" value="InterPro"/>
</dbReference>
<dbReference type="GO" id="GO:0006006">
    <property type="term" value="P:glucose metabolic process"/>
    <property type="evidence" value="ECO:0007669"/>
    <property type="project" value="TreeGrafter"/>
</dbReference>
<organism evidence="1 2">
    <name type="scientific">Corynebacterium canis</name>
    <dbReference type="NCBI Taxonomy" id="679663"/>
    <lineage>
        <taxon>Bacteria</taxon>
        <taxon>Bacillati</taxon>
        <taxon>Actinomycetota</taxon>
        <taxon>Actinomycetes</taxon>
        <taxon>Mycobacteriales</taxon>
        <taxon>Corynebacteriaceae</taxon>
        <taxon>Corynebacterium</taxon>
    </lineage>
</organism>
<dbReference type="InterPro" id="IPR008183">
    <property type="entry name" value="Aldose_1/G6P_1-epimerase"/>
</dbReference>
<evidence type="ECO:0000313" key="1">
    <source>
        <dbReference type="EMBL" id="TWT26715.1"/>
    </source>
</evidence>
<dbReference type="RefSeq" id="WP_146323991.1">
    <property type="nucleotide sequence ID" value="NZ_BAABLR010000007.1"/>
</dbReference>
<dbReference type="Pfam" id="PF01263">
    <property type="entry name" value="Aldose_epim"/>
    <property type="match status" value="1"/>
</dbReference>
<dbReference type="Gene3D" id="2.70.98.10">
    <property type="match status" value="1"/>
</dbReference>
<reference evidence="1 2" key="1">
    <citation type="submission" date="2019-08" db="EMBL/GenBank/DDBJ databases">
        <authorList>
            <person name="Lei W."/>
        </authorList>
    </citation>
    <scope>NUCLEOTIDE SEQUENCE [LARGE SCALE GENOMIC DNA]</scope>
    <source>
        <strain evidence="1 2">CCUG 58627</strain>
    </source>
</reference>
<protein>
    <submittedName>
        <fullName evidence="1">Aldose 1-epimerase family protein</fullName>
    </submittedName>
</protein>
<gene>
    <name evidence="1" type="ORF">FRX94_04800</name>
</gene>
<dbReference type="OrthoDB" id="4739604at2"/>